<evidence type="ECO:0000256" key="6">
    <source>
        <dbReference type="SAM" id="MobiDB-lite"/>
    </source>
</evidence>
<dbReference type="PROSITE" id="PS50048">
    <property type="entry name" value="ZN2_CY6_FUNGAL_2"/>
    <property type="match status" value="1"/>
</dbReference>
<accession>A0A1V6TYT2</accession>
<name>A0A1V6TYT2_9EURO</name>
<dbReference type="OrthoDB" id="25818at2759"/>
<dbReference type="CDD" id="cd00067">
    <property type="entry name" value="GAL4"/>
    <property type="match status" value="1"/>
</dbReference>
<keyword evidence="4" id="KW-0804">Transcription</keyword>
<protein>
    <recommendedName>
        <fullName evidence="7">Zn(2)-C6 fungal-type domain-containing protein</fullName>
    </recommendedName>
</protein>
<dbReference type="GO" id="GO:0008270">
    <property type="term" value="F:zinc ion binding"/>
    <property type="evidence" value="ECO:0007669"/>
    <property type="project" value="InterPro"/>
</dbReference>
<evidence type="ECO:0000313" key="9">
    <source>
        <dbReference type="Proteomes" id="UP000191285"/>
    </source>
</evidence>
<keyword evidence="3" id="KW-0238">DNA-binding</keyword>
<reference evidence="9" key="1">
    <citation type="journal article" date="2017" name="Nat. Microbiol.">
        <title>Global analysis of biosynthetic gene clusters reveals vast potential of secondary metabolite production in Penicillium species.</title>
        <authorList>
            <person name="Nielsen J.C."/>
            <person name="Grijseels S."/>
            <person name="Prigent S."/>
            <person name="Ji B."/>
            <person name="Dainat J."/>
            <person name="Nielsen K.F."/>
            <person name="Frisvad J.C."/>
            <person name="Workman M."/>
            <person name="Nielsen J."/>
        </authorList>
    </citation>
    <scope>NUCLEOTIDE SEQUENCE [LARGE SCALE GENOMIC DNA]</scope>
    <source>
        <strain evidence="9">IBT 24891</strain>
    </source>
</reference>
<dbReference type="SMART" id="SM00066">
    <property type="entry name" value="GAL4"/>
    <property type="match status" value="1"/>
</dbReference>
<keyword evidence="9" id="KW-1185">Reference proteome</keyword>
<evidence type="ECO:0000313" key="8">
    <source>
        <dbReference type="EMBL" id="OQE31472.1"/>
    </source>
</evidence>
<organism evidence="8 9">
    <name type="scientific">Penicillium steckii</name>
    <dbReference type="NCBI Taxonomy" id="303698"/>
    <lineage>
        <taxon>Eukaryota</taxon>
        <taxon>Fungi</taxon>
        <taxon>Dikarya</taxon>
        <taxon>Ascomycota</taxon>
        <taxon>Pezizomycotina</taxon>
        <taxon>Eurotiomycetes</taxon>
        <taxon>Eurotiomycetidae</taxon>
        <taxon>Eurotiales</taxon>
        <taxon>Aspergillaceae</taxon>
        <taxon>Penicillium</taxon>
    </lineage>
</organism>
<dbReference type="Gene3D" id="4.10.240.10">
    <property type="entry name" value="Zn(2)-C6 fungal-type DNA-binding domain"/>
    <property type="match status" value="1"/>
</dbReference>
<evidence type="ECO:0000256" key="4">
    <source>
        <dbReference type="ARBA" id="ARBA00023163"/>
    </source>
</evidence>
<sequence>MGHSDAACLTCRQKSRRCDRARPMCKRCISKGLQCGGYPEKFRFCGIASRGKWKNHKAPISKDDASIAGADLSVEKSVVPAQELQSDAQIPLTGVLDSTTPWNPETPDSVILPSQRNTPSEESELKRTLSSKEAETLITHYDRFICPHQIAQPVDSGENPYRLYVIPLAYEQLNLLYAVLALSAFHLGHLKSDKHLYESVAVNYRAKAINALGITIHKVCSGDFTGDDRDSVFATIQILLLHDICETGISAHGAHISGAMSICSQLKLAQTLSVDQERTVFFLGNLVWLDIIRAFSSPERLCFTQELRLKLLSLCNLRFEAVNGCPRDIVLIIAAILECAKAYSSGKLEYTEFYNTIRESIRKLYLWDGSRCFFPDESTIWVSVSNAFRHACILRAWRLLDPSEPPSEPRIRDSVLEILDSVANIPSTSPLIELMVLPLFMAGADSLSAHSRHYVILRLEQIKGRSEMGNAAPLTLLEKVWHARAEQAQHDTSNIPWMSFASNSDSLHQDDYLII</sequence>
<feature type="domain" description="Zn(2)-C6 fungal-type" evidence="7">
    <location>
        <begin position="7"/>
        <end position="35"/>
    </location>
</feature>
<dbReference type="InterPro" id="IPR036864">
    <property type="entry name" value="Zn2-C6_fun-type_DNA-bd_sf"/>
</dbReference>
<gene>
    <name evidence="8" type="ORF">PENSTE_c001G10315</name>
</gene>
<dbReference type="GO" id="GO:0005634">
    <property type="term" value="C:nucleus"/>
    <property type="evidence" value="ECO:0007669"/>
    <property type="project" value="UniProtKB-SubCell"/>
</dbReference>
<dbReference type="InterPro" id="IPR021858">
    <property type="entry name" value="Fun_TF"/>
</dbReference>
<evidence type="ECO:0000256" key="3">
    <source>
        <dbReference type="ARBA" id="ARBA00023125"/>
    </source>
</evidence>
<evidence type="ECO:0000256" key="5">
    <source>
        <dbReference type="ARBA" id="ARBA00023242"/>
    </source>
</evidence>
<evidence type="ECO:0000256" key="2">
    <source>
        <dbReference type="ARBA" id="ARBA00023015"/>
    </source>
</evidence>
<keyword evidence="5" id="KW-0539">Nucleus</keyword>
<dbReference type="SUPFAM" id="SSF57701">
    <property type="entry name" value="Zn2/Cys6 DNA-binding domain"/>
    <property type="match status" value="1"/>
</dbReference>
<comment type="caution">
    <text evidence="8">The sequence shown here is derived from an EMBL/GenBank/DDBJ whole genome shotgun (WGS) entry which is preliminary data.</text>
</comment>
<dbReference type="Pfam" id="PF11951">
    <property type="entry name" value="Fungal_trans_2"/>
    <property type="match status" value="1"/>
</dbReference>
<keyword evidence="2" id="KW-0805">Transcription regulation</keyword>
<dbReference type="EMBL" id="MLKD01000001">
    <property type="protein sequence ID" value="OQE31472.1"/>
    <property type="molecule type" value="Genomic_DNA"/>
</dbReference>
<dbReference type="Pfam" id="PF00172">
    <property type="entry name" value="Zn_clus"/>
    <property type="match status" value="1"/>
</dbReference>
<proteinExistence type="predicted"/>
<dbReference type="GO" id="GO:0045944">
    <property type="term" value="P:positive regulation of transcription by RNA polymerase II"/>
    <property type="evidence" value="ECO:0007669"/>
    <property type="project" value="TreeGrafter"/>
</dbReference>
<feature type="region of interest" description="Disordered" evidence="6">
    <location>
        <begin position="99"/>
        <end position="129"/>
    </location>
</feature>
<dbReference type="PANTHER" id="PTHR37534">
    <property type="entry name" value="TRANSCRIPTIONAL ACTIVATOR PROTEIN UGA3"/>
    <property type="match status" value="1"/>
</dbReference>
<dbReference type="InterPro" id="IPR001138">
    <property type="entry name" value="Zn2Cys6_DnaBD"/>
</dbReference>
<dbReference type="Proteomes" id="UP000191285">
    <property type="component" value="Unassembled WGS sequence"/>
</dbReference>
<dbReference type="STRING" id="303698.A0A1V6TYT2"/>
<dbReference type="GO" id="GO:0000981">
    <property type="term" value="F:DNA-binding transcription factor activity, RNA polymerase II-specific"/>
    <property type="evidence" value="ECO:0007669"/>
    <property type="project" value="InterPro"/>
</dbReference>
<evidence type="ECO:0000256" key="1">
    <source>
        <dbReference type="ARBA" id="ARBA00004123"/>
    </source>
</evidence>
<dbReference type="AlphaFoldDB" id="A0A1V6TYT2"/>
<evidence type="ECO:0000259" key="7">
    <source>
        <dbReference type="PROSITE" id="PS50048"/>
    </source>
</evidence>
<comment type="subcellular location">
    <subcellularLocation>
        <location evidence="1">Nucleus</location>
    </subcellularLocation>
</comment>
<dbReference type="PANTHER" id="PTHR37534:SF49">
    <property type="entry name" value="LYSINE BIOSYNTHESIS REGULATORY PROTEIN LYS14"/>
    <property type="match status" value="1"/>
</dbReference>
<dbReference type="GO" id="GO:0000976">
    <property type="term" value="F:transcription cis-regulatory region binding"/>
    <property type="evidence" value="ECO:0007669"/>
    <property type="project" value="TreeGrafter"/>
</dbReference>